<evidence type="ECO:0000256" key="5">
    <source>
        <dbReference type="ARBA" id="ARBA00022801"/>
    </source>
</evidence>
<evidence type="ECO:0000256" key="7">
    <source>
        <dbReference type="ARBA" id="ARBA00038093"/>
    </source>
</evidence>
<keyword evidence="2 8" id="KW-1277">Toxin-antitoxin system</keyword>
<sequence>MAVDTSAVFAILTKEHDSAPLRSTLEDAVQARMSTGTYVELSIVCLRRAGHRAVGEMDAFLRSADIRLVPFDAEQADLAAEAYRTYGKGRHAAGLNFGDCFAYALAKALDAPLLFKGADFTATDIRAAVA</sequence>
<evidence type="ECO:0000313" key="10">
    <source>
        <dbReference type="EMBL" id="MBK1667221.1"/>
    </source>
</evidence>
<dbReference type="Gene3D" id="3.40.50.1010">
    <property type="entry name" value="5'-nuclease"/>
    <property type="match status" value="1"/>
</dbReference>
<keyword evidence="8" id="KW-0800">Toxin</keyword>
<dbReference type="InterPro" id="IPR002716">
    <property type="entry name" value="PIN_dom"/>
</dbReference>
<organism evidence="10 11">
    <name type="scientific">Rhodovibrio sodomensis</name>
    <dbReference type="NCBI Taxonomy" id="1088"/>
    <lineage>
        <taxon>Bacteria</taxon>
        <taxon>Pseudomonadati</taxon>
        <taxon>Pseudomonadota</taxon>
        <taxon>Alphaproteobacteria</taxon>
        <taxon>Rhodospirillales</taxon>
        <taxon>Rhodovibrionaceae</taxon>
        <taxon>Rhodovibrio</taxon>
    </lineage>
</organism>
<keyword evidence="6 8" id="KW-0460">Magnesium</keyword>
<comment type="cofactor">
    <cofactor evidence="1 8">
        <name>Mg(2+)</name>
        <dbReference type="ChEBI" id="CHEBI:18420"/>
    </cofactor>
</comment>
<comment type="similarity">
    <text evidence="7 8">Belongs to the PINc/VapC protein family.</text>
</comment>
<dbReference type="HAMAP" id="MF_00265">
    <property type="entry name" value="VapC_Nob1"/>
    <property type="match status" value="1"/>
</dbReference>
<evidence type="ECO:0000313" key="11">
    <source>
        <dbReference type="Proteomes" id="UP001296873"/>
    </source>
</evidence>
<keyword evidence="4 8" id="KW-0479">Metal-binding</keyword>
<evidence type="ECO:0000256" key="6">
    <source>
        <dbReference type="ARBA" id="ARBA00022842"/>
    </source>
</evidence>
<evidence type="ECO:0000256" key="8">
    <source>
        <dbReference type="HAMAP-Rule" id="MF_00265"/>
    </source>
</evidence>
<dbReference type="InterPro" id="IPR029060">
    <property type="entry name" value="PIN-like_dom_sf"/>
</dbReference>
<dbReference type="PANTHER" id="PTHR33653">
    <property type="entry name" value="RIBONUCLEASE VAPC2"/>
    <property type="match status" value="1"/>
</dbReference>
<feature type="domain" description="PIN" evidence="9">
    <location>
        <begin position="2"/>
        <end position="124"/>
    </location>
</feature>
<gene>
    <name evidence="8" type="primary">vapC</name>
    <name evidence="10" type="ORF">CKO28_04085</name>
</gene>
<keyword evidence="11" id="KW-1185">Reference proteome</keyword>
<dbReference type="Pfam" id="PF01850">
    <property type="entry name" value="PIN"/>
    <property type="match status" value="1"/>
</dbReference>
<name>A0ABS1DBC5_9PROT</name>
<comment type="function">
    <text evidence="8">Toxic component of a toxin-antitoxin (TA) system. An RNase.</text>
</comment>
<proteinExistence type="inferred from homology"/>
<dbReference type="CDD" id="cd09871">
    <property type="entry name" value="PIN_MtVapC28-VapC30-like"/>
    <property type="match status" value="1"/>
</dbReference>
<protein>
    <recommendedName>
        <fullName evidence="8">Ribonuclease VapC</fullName>
        <shortName evidence="8">RNase VapC</shortName>
        <ecNumber evidence="8">3.1.-.-</ecNumber>
    </recommendedName>
    <alternativeName>
        <fullName evidence="8">Toxin VapC</fullName>
    </alternativeName>
</protein>
<accession>A0ABS1DBC5</accession>
<dbReference type="SUPFAM" id="SSF88723">
    <property type="entry name" value="PIN domain-like"/>
    <property type="match status" value="1"/>
</dbReference>
<dbReference type="EMBL" id="NRRL01000005">
    <property type="protein sequence ID" value="MBK1667221.1"/>
    <property type="molecule type" value="Genomic_DNA"/>
</dbReference>
<feature type="binding site" evidence="8">
    <location>
        <position position="4"/>
    </location>
    <ligand>
        <name>Mg(2+)</name>
        <dbReference type="ChEBI" id="CHEBI:18420"/>
    </ligand>
</feature>
<comment type="caution">
    <text evidence="10">The sequence shown here is derived from an EMBL/GenBank/DDBJ whole genome shotgun (WGS) entry which is preliminary data.</text>
</comment>
<dbReference type="PANTHER" id="PTHR33653:SF1">
    <property type="entry name" value="RIBONUCLEASE VAPC2"/>
    <property type="match status" value="1"/>
</dbReference>
<dbReference type="Proteomes" id="UP001296873">
    <property type="component" value="Unassembled WGS sequence"/>
</dbReference>
<reference evidence="10 11" key="1">
    <citation type="journal article" date="2020" name="Microorganisms">
        <title>Osmotic Adaptation and Compatible Solute Biosynthesis of Phototrophic Bacteria as Revealed from Genome Analyses.</title>
        <authorList>
            <person name="Imhoff J.F."/>
            <person name="Rahn T."/>
            <person name="Kunzel S."/>
            <person name="Keller A."/>
            <person name="Neulinger S.C."/>
        </authorList>
    </citation>
    <scope>NUCLEOTIDE SEQUENCE [LARGE SCALE GENOMIC DNA]</scope>
    <source>
        <strain evidence="10 11">DSM 9895</strain>
    </source>
</reference>
<keyword evidence="3 8" id="KW-0540">Nuclease</keyword>
<feature type="binding site" evidence="8">
    <location>
        <position position="99"/>
    </location>
    <ligand>
        <name>Mg(2+)</name>
        <dbReference type="ChEBI" id="CHEBI:18420"/>
    </ligand>
</feature>
<dbReference type="InterPro" id="IPR022907">
    <property type="entry name" value="VapC_family"/>
</dbReference>
<dbReference type="EC" id="3.1.-.-" evidence="8"/>
<evidence type="ECO:0000256" key="1">
    <source>
        <dbReference type="ARBA" id="ARBA00001946"/>
    </source>
</evidence>
<evidence type="ECO:0000256" key="3">
    <source>
        <dbReference type="ARBA" id="ARBA00022722"/>
    </source>
</evidence>
<evidence type="ECO:0000256" key="4">
    <source>
        <dbReference type="ARBA" id="ARBA00022723"/>
    </source>
</evidence>
<evidence type="ECO:0000256" key="2">
    <source>
        <dbReference type="ARBA" id="ARBA00022649"/>
    </source>
</evidence>
<keyword evidence="5 8" id="KW-0378">Hydrolase</keyword>
<dbReference type="InterPro" id="IPR050556">
    <property type="entry name" value="Type_II_TA_system_RNase"/>
</dbReference>
<evidence type="ECO:0000259" key="9">
    <source>
        <dbReference type="Pfam" id="PF01850"/>
    </source>
</evidence>